<evidence type="ECO:0000313" key="2">
    <source>
        <dbReference type="Proteomes" id="UP000199300"/>
    </source>
</evidence>
<protein>
    <recommendedName>
        <fullName evidence="3">YCII-related domain-containing protein</fullName>
    </recommendedName>
</protein>
<dbReference type="EMBL" id="FODJ01000003">
    <property type="protein sequence ID" value="SEO07224.1"/>
    <property type="molecule type" value="Genomic_DNA"/>
</dbReference>
<gene>
    <name evidence="1" type="ORF">SAMN04488134_103286</name>
</gene>
<keyword evidence="2" id="KW-1185">Reference proteome</keyword>
<accession>A0A1H8LQ62</accession>
<organism evidence="1 2">
    <name type="scientific">Amphibacillus marinus</name>
    <dbReference type="NCBI Taxonomy" id="872970"/>
    <lineage>
        <taxon>Bacteria</taxon>
        <taxon>Bacillati</taxon>
        <taxon>Bacillota</taxon>
        <taxon>Bacilli</taxon>
        <taxon>Bacillales</taxon>
        <taxon>Bacillaceae</taxon>
        <taxon>Amphibacillus</taxon>
    </lineage>
</organism>
<dbReference type="Proteomes" id="UP000199300">
    <property type="component" value="Unassembled WGS sequence"/>
</dbReference>
<name>A0A1H8LQ62_9BACI</name>
<reference evidence="1 2" key="1">
    <citation type="submission" date="2016-10" db="EMBL/GenBank/DDBJ databases">
        <authorList>
            <person name="de Groot N.N."/>
        </authorList>
    </citation>
    <scope>NUCLEOTIDE SEQUENCE [LARGE SCALE GENOMIC DNA]</scope>
    <source>
        <strain evidence="1 2">CGMCC 1.10434</strain>
    </source>
</reference>
<sequence length="86" mass="9672">MPNEHLSENIEQLWDWLNKLEADGFELERFAGSGVSTVTSEGATKFEGKLFGISIITADNLDEVIERVKTWPELSYGGRIDILETL</sequence>
<dbReference type="RefSeq" id="WP_091496219.1">
    <property type="nucleotide sequence ID" value="NZ_FODJ01000003.1"/>
</dbReference>
<dbReference type="OrthoDB" id="2615250at2"/>
<dbReference type="AlphaFoldDB" id="A0A1H8LQ62"/>
<evidence type="ECO:0008006" key="3">
    <source>
        <dbReference type="Google" id="ProtNLM"/>
    </source>
</evidence>
<evidence type="ECO:0000313" key="1">
    <source>
        <dbReference type="EMBL" id="SEO07224.1"/>
    </source>
</evidence>
<proteinExistence type="predicted"/>